<feature type="region of interest" description="Disordered" evidence="1">
    <location>
        <begin position="1"/>
        <end position="40"/>
    </location>
</feature>
<dbReference type="AlphaFoldDB" id="A0A2N5RUP4"/>
<sequence length="77" mass="8645">MAPSPPPPPRPNASPQPSQKSKTSPHPPKKTSTHPRPNPVQYVMGFVKYNQDLKVITVKLSLRGWTLARINHTLDKR</sequence>
<comment type="caution">
    <text evidence="2">The sequence shown here is derived from an EMBL/GenBank/DDBJ whole genome shotgun (WGS) entry which is preliminary data.</text>
</comment>
<evidence type="ECO:0000313" key="2">
    <source>
        <dbReference type="EMBL" id="PLW04710.1"/>
    </source>
</evidence>
<gene>
    <name evidence="2" type="ORF">PCASD_25283</name>
</gene>
<evidence type="ECO:0000256" key="1">
    <source>
        <dbReference type="SAM" id="MobiDB-lite"/>
    </source>
</evidence>
<feature type="compositionally biased region" description="Low complexity" evidence="1">
    <location>
        <begin position="15"/>
        <end position="24"/>
    </location>
</feature>
<proteinExistence type="predicted"/>
<reference evidence="2 3" key="1">
    <citation type="submission" date="2017-11" db="EMBL/GenBank/DDBJ databases">
        <title>De novo assembly and phasing of dikaryotic genomes from two isolates of Puccinia coronata f. sp. avenae, the causal agent of oat crown rust.</title>
        <authorList>
            <person name="Miller M.E."/>
            <person name="Zhang Y."/>
            <person name="Omidvar V."/>
            <person name="Sperschneider J."/>
            <person name="Schwessinger B."/>
            <person name="Raley C."/>
            <person name="Palmer J.M."/>
            <person name="Garnica D."/>
            <person name="Upadhyaya N."/>
            <person name="Rathjen J."/>
            <person name="Taylor J.M."/>
            <person name="Park R.F."/>
            <person name="Dodds P.N."/>
            <person name="Hirsch C.D."/>
            <person name="Kianian S.F."/>
            <person name="Figueroa M."/>
        </authorList>
    </citation>
    <scope>NUCLEOTIDE SEQUENCE [LARGE SCALE GENOMIC DNA]</scope>
    <source>
        <strain evidence="2">12SD80</strain>
    </source>
</reference>
<evidence type="ECO:0000313" key="3">
    <source>
        <dbReference type="Proteomes" id="UP000235392"/>
    </source>
</evidence>
<dbReference type="Proteomes" id="UP000235392">
    <property type="component" value="Unassembled WGS sequence"/>
</dbReference>
<name>A0A2N5RUP4_9BASI</name>
<organism evidence="2 3">
    <name type="scientific">Puccinia coronata f. sp. avenae</name>
    <dbReference type="NCBI Taxonomy" id="200324"/>
    <lineage>
        <taxon>Eukaryota</taxon>
        <taxon>Fungi</taxon>
        <taxon>Dikarya</taxon>
        <taxon>Basidiomycota</taxon>
        <taxon>Pucciniomycotina</taxon>
        <taxon>Pucciniomycetes</taxon>
        <taxon>Pucciniales</taxon>
        <taxon>Pucciniaceae</taxon>
        <taxon>Puccinia</taxon>
    </lineage>
</organism>
<feature type="compositionally biased region" description="Pro residues" evidence="1">
    <location>
        <begin position="1"/>
        <end position="14"/>
    </location>
</feature>
<feature type="non-terminal residue" evidence="2">
    <location>
        <position position="77"/>
    </location>
</feature>
<accession>A0A2N5RUP4</accession>
<dbReference type="EMBL" id="PGCI01001487">
    <property type="protein sequence ID" value="PLW04710.1"/>
    <property type="molecule type" value="Genomic_DNA"/>
</dbReference>
<protein>
    <submittedName>
        <fullName evidence="2">Uncharacterized protein</fullName>
    </submittedName>
</protein>